<accession>A0A5J4QBH0</accession>
<evidence type="ECO:0008006" key="2">
    <source>
        <dbReference type="Google" id="ProtNLM"/>
    </source>
</evidence>
<sequence>MGTKVLDKATSDKISFISYIIPEFASAYKMNIQDAYRYLKRYGGYDYLSKHWGALHTDNVIWAVHDIYKICYKNGGLR</sequence>
<comment type="caution">
    <text evidence="1">The sequence shown here is derived from an EMBL/GenBank/DDBJ whole genome shotgun (WGS) entry which is preliminary data.</text>
</comment>
<reference evidence="1" key="1">
    <citation type="submission" date="2019-03" db="EMBL/GenBank/DDBJ databases">
        <title>Single cell metagenomics reveals metabolic interactions within the superorganism composed of flagellate Streblomastix strix and complex community of Bacteroidetes bacteria on its surface.</title>
        <authorList>
            <person name="Treitli S.C."/>
            <person name="Kolisko M."/>
            <person name="Husnik F."/>
            <person name="Keeling P."/>
            <person name="Hampl V."/>
        </authorList>
    </citation>
    <scope>NUCLEOTIDE SEQUENCE</scope>
    <source>
        <strain evidence="1">STM</strain>
    </source>
</reference>
<dbReference type="EMBL" id="SNRY01004062">
    <property type="protein sequence ID" value="KAA6318852.1"/>
    <property type="molecule type" value="Genomic_DNA"/>
</dbReference>
<dbReference type="AlphaFoldDB" id="A0A5J4QBH0"/>
<name>A0A5J4QBH0_9ZZZZ</name>
<dbReference type="InterPro" id="IPR024269">
    <property type="entry name" value="DUF3791"/>
</dbReference>
<dbReference type="Pfam" id="PF12668">
    <property type="entry name" value="DUF3791"/>
    <property type="match status" value="1"/>
</dbReference>
<evidence type="ECO:0000313" key="1">
    <source>
        <dbReference type="EMBL" id="KAA6318852.1"/>
    </source>
</evidence>
<gene>
    <name evidence="1" type="ORF">EZS27_031184</name>
</gene>
<organism evidence="1">
    <name type="scientific">termite gut metagenome</name>
    <dbReference type="NCBI Taxonomy" id="433724"/>
    <lineage>
        <taxon>unclassified sequences</taxon>
        <taxon>metagenomes</taxon>
        <taxon>organismal metagenomes</taxon>
    </lineage>
</organism>
<proteinExistence type="predicted"/>
<protein>
    <recommendedName>
        <fullName evidence="2">DUF3791 domain-containing protein</fullName>
    </recommendedName>
</protein>